<dbReference type="SUPFAM" id="SSF53850">
    <property type="entry name" value="Periplasmic binding protein-like II"/>
    <property type="match status" value="1"/>
</dbReference>
<dbReference type="EMBL" id="BAABJR010000009">
    <property type="protein sequence ID" value="GAA5210691.1"/>
    <property type="molecule type" value="Genomic_DNA"/>
</dbReference>
<sequence>MDGHRELELRHLRCLVEIVDTGSFTDAAIELGVSQAAVSRTLLALERILGVRLLHRTSRNVTPTTAGMQVLARARNLLADADELVHQATTGHTRLHIGHAWSAMGRHTAEFQRRWHDRYPDVELHLIRHNTPTGGLAEGLCDLAVLRTPVDTRRYAHALVGHERRYVALASDDPWARRRSIRLAEIRERILVVDRRTGTTTLDLWPEDARPAVEYTRDVDDWLATVAIGRSVGVTPQATVTQYRRDGITYRPLRDAASVPVHLIWRREDAHPATHAAVALLTDLYREDAP</sequence>
<dbReference type="PRINTS" id="PR00039">
    <property type="entry name" value="HTHLYSR"/>
</dbReference>
<evidence type="ECO:0000256" key="4">
    <source>
        <dbReference type="ARBA" id="ARBA00023163"/>
    </source>
</evidence>
<accession>A0ABP9T4M9</accession>
<feature type="domain" description="HTH lysR-type" evidence="5">
    <location>
        <begin position="7"/>
        <end position="64"/>
    </location>
</feature>
<dbReference type="CDD" id="cd08414">
    <property type="entry name" value="PBP2_LTTR_aromatics_like"/>
    <property type="match status" value="1"/>
</dbReference>
<dbReference type="InterPro" id="IPR036390">
    <property type="entry name" value="WH_DNA-bd_sf"/>
</dbReference>
<keyword evidence="7" id="KW-1185">Reference proteome</keyword>
<proteinExistence type="inferred from homology"/>
<protein>
    <submittedName>
        <fullName evidence="6">LysR family transcriptional regulator</fullName>
    </submittedName>
</protein>
<dbReference type="InterPro" id="IPR005119">
    <property type="entry name" value="LysR_subst-bd"/>
</dbReference>
<gene>
    <name evidence="6" type="ORF">GCM10023323_39330</name>
</gene>
<dbReference type="PANTHER" id="PTHR30346">
    <property type="entry name" value="TRANSCRIPTIONAL DUAL REGULATOR HCAR-RELATED"/>
    <property type="match status" value="1"/>
</dbReference>
<dbReference type="PROSITE" id="PS50931">
    <property type="entry name" value="HTH_LYSR"/>
    <property type="match status" value="1"/>
</dbReference>
<evidence type="ECO:0000313" key="7">
    <source>
        <dbReference type="Proteomes" id="UP001499878"/>
    </source>
</evidence>
<dbReference type="PANTHER" id="PTHR30346:SF0">
    <property type="entry name" value="HCA OPERON TRANSCRIPTIONAL ACTIVATOR HCAR"/>
    <property type="match status" value="1"/>
</dbReference>
<evidence type="ECO:0000256" key="1">
    <source>
        <dbReference type="ARBA" id="ARBA00009437"/>
    </source>
</evidence>
<dbReference type="Gene3D" id="3.40.190.10">
    <property type="entry name" value="Periplasmic binding protein-like II"/>
    <property type="match status" value="2"/>
</dbReference>
<name>A0ABP9T4M9_9ACTN</name>
<comment type="similarity">
    <text evidence="1">Belongs to the LysR transcriptional regulatory family.</text>
</comment>
<organism evidence="6 7">
    <name type="scientific">Streptomyces thinghirensis</name>
    <dbReference type="NCBI Taxonomy" id="551547"/>
    <lineage>
        <taxon>Bacteria</taxon>
        <taxon>Bacillati</taxon>
        <taxon>Actinomycetota</taxon>
        <taxon>Actinomycetes</taxon>
        <taxon>Kitasatosporales</taxon>
        <taxon>Streptomycetaceae</taxon>
        <taxon>Streptomyces</taxon>
    </lineage>
</organism>
<evidence type="ECO:0000256" key="2">
    <source>
        <dbReference type="ARBA" id="ARBA00023015"/>
    </source>
</evidence>
<comment type="caution">
    <text evidence="6">The sequence shown here is derived from an EMBL/GenBank/DDBJ whole genome shotgun (WGS) entry which is preliminary data.</text>
</comment>
<dbReference type="Proteomes" id="UP001499878">
    <property type="component" value="Unassembled WGS sequence"/>
</dbReference>
<evidence type="ECO:0000259" key="5">
    <source>
        <dbReference type="PROSITE" id="PS50931"/>
    </source>
</evidence>
<keyword evidence="2" id="KW-0805">Transcription regulation</keyword>
<reference evidence="7" key="1">
    <citation type="journal article" date="2019" name="Int. J. Syst. Evol. Microbiol.">
        <title>The Global Catalogue of Microorganisms (GCM) 10K type strain sequencing project: providing services to taxonomists for standard genome sequencing and annotation.</title>
        <authorList>
            <consortium name="The Broad Institute Genomics Platform"/>
            <consortium name="The Broad Institute Genome Sequencing Center for Infectious Disease"/>
            <person name="Wu L."/>
            <person name="Ma J."/>
        </authorList>
    </citation>
    <scope>NUCLEOTIDE SEQUENCE [LARGE SCALE GENOMIC DNA]</scope>
    <source>
        <strain evidence="7">JCM 18306</strain>
    </source>
</reference>
<dbReference type="InterPro" id="IPR036388">
    <property type="entry name" value="WH-like_DNA-bd_sf"/>
</dbReference>
<dbReference type="SUPFAM" id="SSF46785">
    <property type="entry name" value="Winged helix' DNA-binding domain"/>
    <property type="match status" value="1"/>
</dbReference>
<dbReference type="Pfam" id="PF00126">
    <property type="entry name" value="HTH_1"/>
    <property type="match status" value="1"/>
</dbReference>
<evidence type="ECO:0000256" key="3">
    <source>
        <dbReference type="ARBA" id="ARBA00023125"/>
    </source>
</evidence>
<dbReference type="InterPro" id="IPR000847">
    <property type="entry name" value="LysR_HTH_N"/>
</dbReference>
<keyword evidence="3" id="KW-0238">DNA-binding</keyword>
<dbReference type="RefSeq" id="WP_345632104.1">
    <property type="nucleotide sequence ID" value="NZ_BAABJR010000009.1"/>
</dbReference>
<evidence type="ECO:0000313" key="6">
    <source>
        <dbReference type="EMBL" id="GAA5210691.1"/>
    </source>
</evidence>
<dbReference type="Pfam" id="PF03466">
    <property type="entry name" value="LysR_substrate"/>
    <property type="match status" value="1"/>
</dbReference>
<keyword evidence="4" id="KW-0804">Transcription</keyword>
<dbReference type="Gene3D" id="1.10.10.10">
    <property type="entry name" value="Winged helix-like DNA-binding domain superfamily/Winged helix DNA-binding domain"/>
    <property type="match status" value="1"/>
</dbReference>